<evidence type="ECO:0000259" key="1">
    <source>
        <dbReference type="Pfam" id="PF18754"/>
    </source>
</evidence>
<sequence length="286" mass="32237">MRIILSRKGFDSQYGGGPSPILPDGRICSLPIPHTEGPFCYQDLESPLGNLGQLLKQLSPKAAKPDDRVHLDPDLFPESLPRRANWRPCFGQHGAAQQHLAKQGVQAGDLFLFFGWFRSVDAEFRPLPNSPDLHVIFGWLQVGQLHSLTGNPETSNFADPVYKDHPHFHGEFGLNNTLYLARDSLDFFSQRGSGTTDLPGGGLFNNIHPRRILTRPGGTRSRWQLPGWFAHPTPALSYHMKPEKWQPDGENWHLTSAPKGQEFVINTQGRHTAAKRWLKKLFEDQQ</sequence>
<dbReference type="InterPro" id="IPR041135">
    <property type="entry name" value="Nmad3"/>
</dbReference>
<name>A0ABT4LIB3_9PROT</name>
<comment type="caution">
    <text evidence="2">The sequence shown here is derived from an EMBL/GenBank/DDBJ whole genome shotgun (WGS) entry which is preliminary data.</text>
</comment>
<dbReference type="RefSeq" id="WP_269423024.1">
    <property type="nucleotide sequence ID" value="NZ_JAPWGY010000002.1"/>
</dbReference>
<feature type="domain" description="Nucleotide modification associated" evidence="1">
    <location>
        <begin position="2"/>
        <end position="265"/>
    </location>
</feature>
<dbReference type="Pfam" id="PF18754">
    <property type="entry name" value="Nmad3"/>
    <property type="match status" value="1"/>
</dbReference>
<organism evidence="2 3">
    <name type="scientific">Kiloniella laminariae</name>
    <dbReference type="NCBI Taxonomy" id="454162"/>
    <lineage>
        <taxon>Bacteria</taxon>
        <taxon>Pseudomonadati</taxon>
        <taxon>Pseudomonadota</taxon>
        <taxon>Alphaproteobacteria</taxon>
        <taxon>Rhodospirillales</taxon>
        <taxon>Kiloniellaceae</taxon>
        <taxon>Kiloniella</taxon>
    </lineage>
</organism>
<keyword evidence="3" id="KW-1185">Reference proteome</keyword>
<dbReference type="Proteomes" id="UP001069802">
    <property type="component" value="Unassembled WGS sequence"/>
</dbReference>
<evidence type="ECO:0000313" key="2">
    <source>
        <dbReference type="EMBL" id="MCZ4280852.1"/>
    </source>
</evidence>
<proteinExistence type="predicted"/>
<evidence type="ECO:0000313" key="3">
    <source>
        <dbReference type="Proteomes" id="UP001069802"/>
    </source>
</evidence>
<accession>A0ABT4LIB3</accession>
<protein>
    <recommendedName>
        <fullName evidence="1">Nucleotide modification associated domain-containing protein</fullName>
    </recommendedName>
</protein>
<reference evidence="2" key="1">
    <citation type="submission" date="2022-12" db="EMBL/GenBank/DDBJ databases">
        <title>Bacterial isolates from different developmental stages of Nematostella vectensis.</title>
        <authorList>
            <person name="Fraune S."/>
        </authorList>
    </citation>
    <scope>NUCLEOTIDE SEQUENCE</scope>
    <source>
        <strain evidence="2">G21630-S1</strain>
    </source>
</reference>
<dbReference type="EMBL" id="JAPWGY010000002">
    <property type="protein sequence ID" value="MCZ4280852.1"/>
    <property type="molecule type" value="Genomic_DNA"/>
</dbReference>
<gene>
    <name evidence="2" type="ORF">O4H49_08700</name>
</gene>